<feature type="chain" id="PRO_5030508643" description="Lipoprotein" evidence="2">
    <location>
        <begin position="23"/>
        <end position="181"/>
    </location>
</feature>
<evidence type="ECO:0008006" key="5">
    <source>
        <dbReference type="Google" id="ProtNLM"/>
    </source>
</evidence>
<comment type="caution">
    <text evidence="3">The sequence shown here is derived from an EMBL/GenBank/DDBJ whole genome shotgun (WGS) entry which is preliminary data.</text>
</comment>
<dbReference type="PROSITE" id="PS51257">
    <property type="entry name" value="PROKAR_LIPOPROTEIN"/>
    <property type="match status" value="1"/>
</dbReference>
<dbReference type="Proteomes" id="UP000584867">
    <property type="component" value="Unassembled WGS sequence"/>
</dbReference>
<gene>
    <name evidence="3" type="ORF">HDF15_002904</name>
</gene>
<proteinExistence type="predicted"/>
<evidence type="ECO:0000256" key="2">
    <source>
        <dbReference type="SAM" id="SignalP"/>
    </source>
</evidence>
<dbReference type="EMBL" id="JACHIO010000011">
    <property type="protein sequence ID" value="MBB5064546.1"/>
    <property type="molecule type" value="Genomic_DNA"/>
</dbReference>
<dbReference type="RefSeq" id="WP_184256527.1">
    <property type="nucleotide sequence ID" value="NZ_JACHIO010000011.1"/>
</dbReference>
<feature type="region of interest" description="Disordered" evidence="1">
    <location>
        <begin position="25"/>
        <end position="51"/>
    </location>
</feature>
<evidence type="ECO:0000256" key="1">
    <source>
        <dbReference type="SAM" id="MobiDB-lite"/>
    </source>
</evidence>
<dbReference type="AlphaFoldDB" id="A0A7W8EAC0"/>
<sequence>MKMKSYMWVPVLIAVSMTGCKANSGKIPNPTHSQAARKADVPPSSKPKETVVQVKCPLPGSNDLGDSMSEDEIKDNAYFWNEVQTAIREGRRDKVVGFMHYPLLDGVKGRVSVRSAHEFVADYDKLFPVGLRQYILGHDSSCVHRVGDKGYTIGSGVLWFDIYDKGEFRIFTINGTEPWDD</sequence>
<evidence type="ECO:0000313" key="4">
    <source>
        <dbReference type="Proteomes" id="UP000584867"/>
    </source>
</evidence>
<accession>A0A7W8EAC0</accession>
<feature type="signal peptide" evidence="2">
    <location>
        <begin position="1"/>
        <end position="22"/>
    </location>
</feature>
<organism evidence="3 4">
    <name type="scientific">Granulicella mallensis</name>
    <dbReference type="NCBI Taxonomy" id="940614"/>
    <lineage>
        <taxon>Bacteria</taxon>
        <taxon>Pseudomonadati</taxon>
        <taxon>Acidobacteriota</taxon>
        <taxon>Terriglobia</taxon>
        <taxon>Terriglobales</taxon>
        <taxon>Acidobacteriaceae</taxon>
        <taxon>Granulicella</taxon>
    </lineage>
</organism>
<protein>
    <recommendedName>
        <fullName evidence="5">Lipoprotein</fullName>
    </recommendedName>
</protein>
<evidence type="ECO:0000313" key="3">
    <source>
        <dbReference type="EMBL" id="MBB5064546.1"/>
    </source>
</evidence>
<name>A0A7W8EAC0_9BACT</name>
<reference evidence="3 4" key="1">
    <citation type="submission" date="2020-08" db="EMBL/GenBank/DDBJ databases">
        <title>Genomic Encyclopedia of Type Strains, Phase IV (KMG-V): Genome sequencing to study the core and pangenomes of soil and plant-associated prokaryotes.</title>
        <authorList>
            <person name="Whitman W."/>
        </authorList>
    </citation>
    <scope>NUCLEOTIDE SEQUENCE [LARGE SCALE GENOMIC DNA]</scope>
    <source>
        <strain evidence="3 4">X5P3</strain>
    </source>
</reference>
<keyword evidence="2" id="KW-0732">Signal</keyword>